<dbReference type="CDD" id="cd17535">
    <property type="entry name" value="REC_NarL-like"/>
    <property type="match status" value="1"/>
</dbReference>
<dbReference type="InterPro" id="IPR039420">
    <property type="entry name" value="WalR-like"/>
</dbReference>
<dbReference type="GO" id="GO:0003677">
    <property type="term" value="F:DNA binding"/>
    <property type="evidence" value="ECO:0007669"/>
    <property type="project" value="UniProtKB-KW"/>
</dbReference>
<dbReference type="InterPro" id="IPR000792">
    <property type="entry name" value="Tscrpt_reg_LuxR_C"/>
</dbReference>
<dbReference type="InterPro" id="IPR058245">
    <property type="entry name" value="NreC/VraR/RcsB-like_REC"/>
</dbReference>
<proteinExistence type="predicted"/>
<organism evidence="6 7">
    <name type="scientific">Cupriavidus basilensis</name>
    <dbReference type="NCBI Taxonomy" id="68895"/>
    <lineage>
        <taxon>Bacteria</taxon>
        <taxon>Pseudomonadati</taxon>
        <taxon>Pseudomonadota</taxon>
        <taxon>Betaproteobacteria</taxon>
        <taxon>Burkholderiales</taxon>
        <taxon>Burkholderiaceae</taxon>
        <taxon>Cupriavidus</taxon>
    </lineage>
</organism>
<evidence type="ECO:0000259" key="4">
    <source>
        <dbReference type="PROSITE" id="PS50043"/>
    </source>
</evidence>
<evidence type="ECO:0000313" key="7">
    <source>
        <dbReference type="Proteomes" id="UP000397656"/>
    </source>
</evidence>
<dbReference type="EMBL" id="CP062803">
    <property type="protein sequence ID" value="QOT74726.1"/>
    <property type="molecule type" value="Genomic_DNA"/>
</dbReference>
<evidence type="ECO:0000256" key="3">
    <source>
        <dbReference type="PROSITE-ProRule" id="PRU00169"/>
    </source>
</evidence>
<dbReference type="PROSITE" id="PS50110">
    <property type="entry name" value="RESPONSE_REGULATORY"/>
    <property type="match status" value="1"/>
</dbReference>
<evidence type="ECO:0000256" key="2">
    <source>
        <dbReference type="ARBA" id="ARBA00023125"/>
    </source>
</evidence>
<protein>
    <submittedName>
        <fullName evidence="6">Response regulator transcription factor</fullName>
    </submittedName>
</protein>
<dbReference type="SUPFAM" id="SSF46894">
    <property type="entry name" value="C-terminal effector domain of the bipartite response regulators"/>
    <property type="match status" value="1"/>
</dbReference>
<feature type="domain" description="HTH luxR-type" evidence="4">
    <location>
        <begin position="148"/>
        <end position="213"/>
    </location>
</feature>
<keyword evidence="2" id="KW-0238">DNA-binding</keyword>
<dbReference type="AlphaFoldDB" id="A0A643G3Z9"/>
<dbReference type="PROSITE" id="PS50043">
    <property type="entry name" value="HTH_LUXR_2"/>
    <property type="match status" value="1"/>
</dbReference>
<comment type="caution">
    <text evidence="3">Lacks conserved residue(s) required for the propagation of feature annotation.</text>
</comment>
<dbReference type="PRINTS" id="PR00038">
    <property type="entry name" value="HTHLUXR"/>
</dbReference>
<dbReference type="InterPro" id="IPR011006">
    <property type="entry name" value="CheY-like_superfamily"/>
</dbReference>
<dbReference type="Pfam" id="PF00196">
    <property type="entry name" value="GerE"/>
    <property type="match status" value="1"/>
</dbReference>
<dbReference type="PANTHER" id="PTHR43214">
    <property type="entry name" value="TWO-COMPONENT RESPONSE REGULATOR"/>
    <property type="match status" value="1"/>
</dbReference>
<dbReference type="GO" id="GO:0000160">
    <property type="term" value="P:phosphorelay signal transduction system"/>
    <property type="evidence" value="ECO:0007669"/>
    <property type="project" value="InterPro"/>
</dbReference>
<dbReference type="InterPro" id="IPR016032">
    <property type="entry name" value="Sig_transdc_resp-reg_C-effctor"/>
</dbReference>
<keyword evidence="1" id="KW-0597">Phosphoprotein</keyword>
<feature type="domain" description="Response regulatory" evidence="5">
    <location>
        <begin position="4"/>
        <end position="123"/>
    </location>
</feature>
<accession>A0A643G3Z9</accession>
<dbReference type="CDD" id="cd06170">
    <property type="entry name" value="LuxR_C_like"/>
    <property type="match status" value="1"/>
</dbReference>
<gene>
    <name evidence="6" type="ORF">F7R26_010600</name>
</gene>
<dbReference type="Proteomes" id="UP000397656">
    <property type="component" value="Chromosome 1"/>
</dbReference>
<dbReference type="Pfam" id="PF00072">
    <property type="entry name" value="Response_reg"/>
    <property type="match status" value="1"/>
</dbReference>
<dbReference type="SUPFAM" id="SSF52172">
    <property type="entry name" value="CheY-like"/>
    <property type="match status" value="1"/>
</dbReference>
<dbReference type="PANTHER" id="PTHR43214:SF17">
    <property type="entry name" value="TRANSCRIPTIONAL REGULATORY PROTEIN RCSB"/>
    <property type="match status" value="1"/>
</dbReference>
<evidence type="ECO:0000259" key="5">
    <source>
        <dbReference type="PROSITE" id="PS50110"/>
    </source>
</evidence>
<dbReference type="SMART" id="SM00421">
    <property type="entry name" value="HTH_LUXR"/>
    <property type="match status" value="1"/>
</dbReference>
<evidence type="ECO:0000256" key="1">
    <source>
        <dbReference type="ARBA" id="ARBA00022553"/>
    </source>
</evidence>
<dbReference type="SMART" id="SM00448">
    <property type="entry name" value="REC"/>
    <property type="match status" value="1"/>
</dbReference>
<dbReference type="GO" id="GO:0006355">
    <property type="term" value="P:regulation of DNA-templated transcription"/>
    <property type="evidence" value="ECO:0007669"/>
    <property type="project" value="InterPro"/>
</dbReference>
<reference evidence="6 7" key="1">
    <citation type="submission" date="2020-10" db="EMBL/GenBank/DDBJ databases">
        <title>Complete genome sequence of Cupriavidus basilensis CCUG 49340T.</title>
        <authorList>
            <person name="Salva-Serra F."/>
            <person name="Donoso R.A."/>
            <person name="Cho K.H."/>
            <person name="Yoo J.A."/>
            <person name="Lee K."/>
            <person name="Yoon S.-H."/>
            <person name="Perez-Pantoja D."/>
            <person name="Moore E.R.B."/>
        </authorList>
    </citation>
    <scope>NUCLEOTIDE SEQUENCE [LARGE SCALE GENOMIC DNA]</scope>
    <source>
        <strain evidence="7">CCUG 49340</strain>
    </source>
</reference>
<sequence length="232" mass="25510">MPIRVLLADDHSTSQKEMRQVLALMDEVEIVGEPADSAELMQWLGSARADVLLCALHRPGRRHDDNIALLDLLHGTCPGLKVVIITKVSSPLVLRAMIVSGAHGLLLRSDPPREIAGAIRAVARGRMYIAPSVRRLIAHSRMTEEPIDVFANDCISARETEVLRRYTRGMTVGEIATALGRSVKTVSTQRITGMKKLGLANDRELYEYAFAFRFASANEDTAAIEPIKSLRG</sequence>
<name>A0A643G3Z9_9BURK</name>
<dbReference type="Gene3D" id="3.40.50.2300">
    <property type="match status" value="1"/>
</dbReference>
<evidence type="ECO:0000313" key="6">
    <source>
        <dbReference type="EMBL" id="QOT74726.1"/>
    </source>
</evidence>
<dbReference type="InterPro" id="IPR001789">
    <property type="entry name" value="Sig_transdc_resp-reg_receiver"/>
</dbReference>